<dbReference type="Pfam" id="PF05630">
    <property type="entry name" value="NPP1"/>
    <property type="match status" value="1"/>
</dbReference>
<evidence type="ECO:0000256" key="2">
    <source>
        <dbReference type="ARBA" id="ARBA00009520"/>
    </source>
</evidence>
<protein>
    <submittedName>
        <fullName evidence="5">Necrosis inducing protein NPP1</fullName>
    </submittedName>
</protein>
<evidence type="ECO:0000313" key="5">
    <source>
        <dbReference type="EMBL" id="OWZ08224.1"/>
    </source>
</evidence>
<evidence type="ECO:0000256" key="3">
    <source>
        <dbReference type="ARBA" id="ARBA00022525"/>
    </source>
</evidence>
<name>A0A225VST4_9STRA</name>
<dbReference type="EMBL" id="NBNE01003230">
    <property type="protein sequence ID" value="OWZ08224.1"/>
    <property type="molecule type" value="Genomic_DNA"/>
</dbReference>
<dbReference type="PANTHER" id="PTHR33657">
    <property type="entry name" value="DOMAIN PROTEIN, PUTATIVE (AFU_ORTHOLOGUE AFUA_5G00600)-RELATED"/>
    <property type="match status" value="1"/>
</dbReference>
<keyword evidence="6" id="KW-1185">Reference proteome</keyword>
<comment type="caution">
    <text evidence="5">The sequence shown here is derived from an EMBL/GenBank/DDBJ whole genome shotgun (WGS) entry which is preliminary data.</text>
</comment>
<sequence>MQDVGLIKKGYAISKSPKGSDIINDTTPKVWYNEDNWDGWHMIFHFHEEGEYQDIIQWNQLTDTAQEALENTDFGDFANVSFNDAYFETNLKDASTHYVYRSRQYGGSTSHSI</sequence>
<accession>A0A225VST4</accession>
<keyword evidence="3" id="KW-0964">Secreted</keyword>
<comment type="similarity">
    <text evidence="2">Belongs to the Necrosis inducing protein (NPP1) family.</text>
</comment>
<evidence type="ECO:0000256" key="4">
    <source>
        <dbReference type="ARBA" id="ARBA00023026"/>
    </source>
</evidence>
<dbReference type="STRING" id="4795.A0A225VST4"/>
<dbReference type="PANTHER" id="PTHR33657:SF8">
    <property type="entry name" value="DOMAIN PROTEIN, PUTATIVE (AFU_ORTHOLOGUE AFUA_5G00600)-RELATED"/>
    <property type="match status" value="1"/>
</dbReference>
<dbReference type="InterPro" id="IPR008701">
    <property type="entry name" value="NPP1"/>
</dbReference>
<dbReference type="Proteomes" id="UP000198211">
    <property type="component" value="Unassembled WGS sequence"/>
</dbReference>
<evidence type="ECO:0000313" key="6">
    <source>
        <dbReference type="Proteomes" id="UP000198211"/>
    </source>
</evidence>
<evidence type="ECO:0000256" key="1">
    <source>
        <dbReference type="ARBA" id="ARBA00004613"/>
    </source>
</evidence>
<organism evidence="5 6">
    <name type="scientific">Phytophthora megakarya</name>
    <dbReference type="NCBI Taxonomy" id="4795"/>
    <lineage>
        <taxon>Eukaryota</taxon>
        <taxon>Sar</taxon>
        <taxon>Stramenopiles</taxon>
        <taxon>Oomycota</taxon>
        <taxon>Peronosporomycetes</taxon>
        <taxon>Peronosporales</taxon>
        <taxon>Peronosporaceae</taxon>
        <taxon>Phytophthora</taxon>
    </lineage>
</organism>
<keyword evidence="4" id="KW-0843">Virulence</keyword>
<comment type="subcellular location">
    <subcellularLocation>
        <location evidence="1">Secreted</location>
    </subcellularLocation>
</comment>
<gene>
    <name evidence="5" type="ORF">PHMEG_00019270</name>
</gene>
<reference evidence="6" key="1">
    <citation type="submission" date="2017-03" db="EMBL/GenBank/DDBJ databases">
        <title>Phytopthora megakarya and P. palmivora, two closely related causual agents of cacao black pod achieved similar genome size and gene model numbers by different mechanisms.</title>
        <authorList>
            <person name="Ali S."/>
            <person name="Shao J."/>
            <person name="Larry D.J."/>
            <person name="Kronmiller B."/>
            <person name="Shen D."/>
            <person name="Strem M.D."/>
            <person name="Melnick R.L."/>
            <person name="Guiltinan M.J."/>
            <person name="Tyler B.M."/>
            <person name="Meinhardt L.W."/>
            <person name="Bailey B.A."/>
        </authorList>
    </citation>
    <scope>NUCLEOTIDE SEQUENCE [LARGE SCALE GENOMIC DNA]</scope>
    <source>
        <strain evidence="6">zdho120</strain>
    </source>
</reference>
<dbReference type="AlphaFoldDB" id="A0A225VST4"/>
<dbReference type="GO" id="GO:0005576">
    <property type="term" value="C:extracellular region"/>
    <property type="evidence" value="ECO:0007669"/>
    <property type="project" value="UniProtKB-SubCell"/>
</dbReference>
<proteinExistence type="inferred from homology"/>
<dbReference type="OrthoDB" id="147163at2759"/>